<keyword evidence="3 5" id="KW-1133">Transmembrane helix</keyword>
<evidence type="ECO:0000313" key="6">
    <source>
        <dbReference type="EMBL" id="KAL2847047.1"/>
    </source>
</evidence>
<accession>A0ABR4K6Y6</accession>
<evidence type="ECO:0000256" key="3">
    <source>
        <dbReference type="ARBA" id="ARBA00022989"/>
    </source>
</evidence>
<keyword evidence="2 5" id="KW-0812">Transmembrane</keyword>
<proteinExistence type="predicted"/>
<dbReference type="Pfam" id="PF00083">
    <property type="entry name" value="Sugar_tr"/>
    <property type="match status" value="1"/>
</dbReference>
<dbReference type="Gene3D" id="1.20.1250.20">
    <property type="entry name" value="MFS general substrate transporter like domains"/>
    <property type="match status" value="1"/>
</dbReference>
<evidence type="ECO:0000256" key="5">
    <source>
        <dbReference type="SAM" id="Phobius"/>
    </source>
</evidence>
<dbReference type="GeneID" id="98161229"/>
<comment type="caution">
    <text evidence="6">The sequence shown here is derived from an EMBL/GenBank/DDBJ whole genome shotgun (WGS) entry which is preliminary data.</text>
</comment>
<protein>
    <recommendedName>
        <fullName evidence="8">Major facilitator superfamily (MFS) profile domain-containing protein</fullName>
    </recommendedName>
</protein>
<dbReference type="InterPro" id="IPR005828">
    <property type="entry name" value="MFS_sugar_transport-like"/>
</dbReference>
<dbReference type="InterPro" id="IPR036259">
    <property type="entry name" value="MFS_trans_sf"/>
</dbReference>
<dbReference type="EMBL" id="JBFXLR010000030">
    <property type="protein sequence ID" value="KAL2847047.1"/>
    <property type="molecule type" value="Genomic_DNA"/>
</dbReference>
<keyword evidence="7" id="KW-1185">Reference proteome</keyword>
<reference evidence="6 7" key="1">
    <citation type="submission" date="2024-07" db="EMBL/GenBank/DDBJ databases">
        <title>Section-level genome sequencing and comparative genomics of Aspergillus sections Usti and Cavernicolus.</title>
        <authorList>
            <consortium name="Lawrence Berkeley National Laboratory"/>
            <person name="Nybo J.L."/>
            <person name="Vesth T.C."/>
            <person name="Theobald S."/>
            <person name="Frisvad J.C."/>
            <person name="Larsen T.O."/>
            <person name="Kjaerboelling I."/>
            <person name="Rothschild-Mancinelli K."/>
            <person name="Lyhne E.K."/>
            <person name="Kogle M.E."/>
            <person name="Barry K."/>
            <person name="Clum A."/>
            <person name="Na H."/>
            <person name="Ledsgaard L."/>
            <person name="Lin J."/>
            <person name="Lipzen A."/>
            <person name="Kuo A."/>
            <person name="Riley R."/>
            <person name="Mondo S."/>
            <person name="LaButti K."/>
            <person name="Haridas S."/>
            <person name="Pangalinan J."/>
            <person name="Salamov A.A."/>
            <person name="Simmons B.A."/>
            <person name="Magnuson J.K."/>
            <person name="Chen J."/>
            <person name="Drula E."/>
            <person name="Henrissat B."/>
            <person name="Wiebenga A."/>
            <person name="Lubbers R.J."/>
            <person name="Gomes A.C."/>
            <person name="Macurrencykelacurrency M.R."/>
            <person name="Stajich J."/>
            <person name="Grigoriev I.V."/>
            <person name="Mortensen U.H."/>
            <person name="De vries R.P."/>
            <person name="Baker S.E."/>
            <person name="Andersen M.R."/>
        </authorList>
    </citation>
    <scope>NUCLEOTIDE SEQUENCE [LARGE SCALE GENOMIC DNA]</scope>
    <source>
        <strain evidence="6 7">CBS 756.74</strain>
    </source>
</reference>
<dbReference type="SUPFAM" id="SSF103473">
    <property type="entry name" value="MFS general substrate transporter"/>
    <property type="match status" value="1"/>
</dbReference>
<dbReference type="RefSeq" id="XP_070897494.1">
    <property type="nucleotide sequence ID" value="XM_071046065.1"/>
</dbReference>
<evidence type="ECO:0008006" key="8">
    <source>
        <dbReference type="Google" id="ProtNLM"/>
    </source>
</evidence>
<gene>
    <name evidence="6" type="ORF">BJX68DRAFT_268347</name>
</gene>
<evidence type="ECO:0000256" key="4">
    <source>
        <dbReference type="ARBA" id="ARBA00023136"/>
    </source>
</evidence>
<dbReference type="InterPro" id="IPR050360">
    <property type="entry name" value="MFS_Sugar_Transporters"/>
</dbReference>
<dbReference type="PANTHER" id="PTHR48022">
    <property type="entry name" value="PLASTIDIC GLUCOSE TRANSPORTER 4"/>
    <property type="match status" value="1"/>
</dbReference>
<dbReference type="PANTHER" id="PTHR48022:SF8">
    <property type="entry name" value="MAJOR FACILITATOR SUPERFAMILY (MFS) PROFILE DOMAIN-CONTAINING PROTEIN-RELATED"/>
    <property type="match status" value="1"/>
</dbReference>
<name>A0ABR4K6Y6_9EURO</name>
<evidence type="ECO:0000313" key="7">
    <source>
        <dbReference type="Proteomes" id="UP001610444"/>
    </source>
</evidence>
<evidence type="ECO:0000256" key="2">
    <source>
        <dbReference type="ARBA" id="ARBA00022692"/>
    </source>
</evidence>
<feature type="transmembrane region" description="Helical" evidence="5">
    <location>
        <begin position="34"/>
        <end position="56"/>
    </location>
</feature>
<dbReference type="Proteomes" id="UP001610444">
    <property type="component" value="Unassembled WGS sequence"/>
</dbReference>
<keyword evidence="4 5" id="KW-0472">Membrane</keyword>
<organism evidence="6 7">
    <name type="scientific">Aspergillus pseudodeflectus</name>
    <dbReference type="NCBI Taxonomy" id="176178"/>
    <lineage>
        <taxon>Eukaryota</taxon>
        <taxon>Fungi</taxon>
        <taxon>Dikarya</taxon>
        <taxon>Ascomycota</taxon>
        <taxon>Pezizomycotina</taxon>
        <taxon>Eurotiomycetes</taxon>
        <taxon>Eurotiomycetidae</taxon>
        <taxon>Eurotiales</taxon>
        <taxon>Aspergillaceae</taxon>
        <taxon>Aspergillus</taxon>
        <taxon>Aspergillus subgen. Nidulantes</taxon>
    </lineage>
</organism>
<evidence type="ECO:0000256" key="1">
    <source>
        <dbReference type="ARBA" id="ARBA00004141"/>
    </source>
</evidence>
<comment type="subcellular location">
    <subcellularLocation>
        <location evidence="1">Membrane</location>
        <topology evidence="1">Multi-pass membrane protein</topology>
    </subcellularLocation>
</comment>
<sequence length="137" mass="14705">MVQLLSQWSGAGSITLYAPELFKLLGVTGQNESLLVTAIFGIIKLVTTPIYALFLVDVVGRKRALLIGITLQAISMTYIPGFHTSVPEMGVDKDFVLPEDKLGPSRGAIAMIYVSGLVIPSTDSSPCNIMGNDTAFW</sequence>